<proteinExistence type="predicted"/>
<evidence type="ECO:0000256" key="4">
    <source>
        <dbReference type="ARBA" id="ARBA00023136"/>
    </source>
</evidence>
<dbReference type="EMBL" id="APLF01000005">
    <property type="protein sequence ID" value="EMY81363.1"/>
    <property type="molecule type" value="Genomic_DNA"/>
</dbReference>
<dbReference type="Proteomes" id="UP000012317">
    <property type="component" value="Unassembled WGS sequence"/>
</dbReference>
<feature type="transmembrane region" description="Helical" evidence="5">
    <location>
        <begin position="81"/>
        <end position="100"/>
    </location>
</feature>
<feature type="transmembrane region" description="Helical" evidence="5">
    <location>
        <begin position="149"/>
        <end position="169"/>
    </location>
</feature>
<reference evidence="7 8" key="1">
    <citation type="journal article" date="2014" name="Genome Biol. Evol.">
        <title>Extensive gene acquisition in the extremely psychrophilic bacterial species Psychroflexus torquis and the link to sea-ice ecosystem specialism.</title>
        <authorList>
            <person name="Feng S."/>
            <person name="Powell S.M."/>
            <person name="Wilson R."/>
            <person name="Bowman J.P."/>
        </authorList>
    </citation>
    <scope>NUCLEOTIDE SEQUENCE [LARGE SCALE GENOMIC DNA]</scope>
    <source>
        <strain evidence="7 8">ACAM 44</strain>
    </source>
</reference>
<feature type="domain" description="Methylamine utilisation protein MauE" evidence="6">
    <location>
        <begin position="1"/>
        <end position="136"/>
    </location>
</feature>
<dbReference type="RefSeq" id="WP_003438327.1">
    <property type="nucleotide sequence ID" value="NZ_APLF01000005.1"/>
</dbReference>
<feature type="transmembrane region" description="Helical" evidence="5">
    <location>
        <begin position="120"/>
        <end position="137"/>
    </location>
</feature>
<feature type="transmembrane region" description="Helical" evidence="5">
    <location>
        <begin position="48"/>
        <end position="74"/>
    </location>
</feature>
<dbReference type="Pfam" id="PF07291">
    <property type="entry name" value="MauE"/>
    <property type="match status" value="1"/>
</dbReference>
<dbReference type="eggNOG" id="COG2259">
    <property type="taxonomic scope" value="Bacteria"/>
</dbReference>
<protein>
    <submittedName>
        <fullName evidence="7">DoxX superfamily protein</fullName>
    </submittedName>
</protein>
<keyword evidence="4 5" id="KW-0472">Membrane</keyword>
<organism evidence="7 8">
    <name type="scientific">Psychroflexus gondwanensis ACAM 44</name>
    <dbReference type="NCBI Taxonomy" id="1189619"/>
    <lineage>
        <taxon>Bacteria</taxon>
        <taxon>Pseudomonadati</taxon>
        <taxon>Bacteroidota</taxon>
        <taxon>Flavobacteriia</taxon>
        <taxon>Flavobacteriales</taxon>
        <taxon>Flavobacteriaceae</taxon>
        <taxon>Psychroflexus</taxon>
    </lineage>
</organism>
<dbReference type="GO" id="GO:0030416">
    <property type="term" value="P:methylamine metabolic process"/>
    <property type="evidence" value="ECO:0007669"/>
    <property type="project" value="InterPro"/>
</dbReference>
<keyword evidence="8" id="KW-1185">Reference proteome</keyword>
<evidence type="ECO:0000256" key="1">
    <source>
        <dbReference type="ARBA" id="ARBA00004141"/>
    </source>
</evidence>
<keyword evidence="2 5" id="KW-0812">Transmembrane</keyword>
<dbReference type="InterPro" id="IPR009908">
    <property type="entry name" value="Methylamine_util_MauE"/>
</dbReference>
<dbReference type="STRING" id="1189619.pgond44_05895"/>
<dbReference type="PATRIC" id="fig|1189619.4.peg.1219"/>
<dbReference type="AlphaFoldDB" id="N1WZQ2"/>
<gene>
    <name evidence="7" type="ORF">pgond44_05895</name>
</gene>
<comment type="caution">
    <text evidence="7">The sequence shown here is derived from an EMBL/GenBank/DDBJ whole genome shotgun (WGS) entry which is preliminary data.</text>
</comment>
<evidence type="ECO:0000256" key="5">
    <source>
        <dbReference type="SAM" id="Phobius"/>
    </source>
</evidence>
<sequence length="362" mass="40920">MKYLVGLSRILVGALFIFSGFVKLNDPIGFSYKLQEYFGEGVLNLEFLIPYALVIAIFIVIYELLLGVTLLIGYAPKFTKWSLLLMILFFTFLTFYSAYFNKVTDCGCFGDAIPLTPWQSFGKDIILLVLILILFLNDNYLKPLFNKASLKWVVFATAVACLYFAYHVLMHLPAIDFRAYSKGTNIPEAMSFPDDAQEAVYKYQWTFEENGVSKVYTTNGSYPDVSGEFINVNTELITEGYTPPINDFSLMRDGEDFTESLMEEDKLLIIVAYNFSKTELEGWAKIQSALLKAKAENYKIIGLTASGLSAISTLKSEYALDFDFYFADETAIKTIIRASPGLVKIEKGTIVDKLHWNDADDF</sequence>
<evidence type="ECO:0000259" key="6">
    <source>
        <dbReference type="Pfam" id="PF07291"/>
    </source>
</evidence>
<evidence type="ECO:0000256" key="3">
    <source>
        <dbReference type="ARBA" id="ARBA00022989"/>
    </source>
</evidence>
<name>N1WZQ2_9FLAO</name>
<dbReference type="GO" id="GO:0016020">
    <property type="term" value="C:membrane"/>
    <property type="evidence" value="ECO:0007669"/>
    <property type="project" value="UniProtKB-SubCell"/>
</dbReference>
<comment type="subcellular location">
    <subcellularLocation>
        <location evidence="1">Membrane</location>
        <topology evidence="1">Multi-pass membrane protein</topology>
    </subcellularLocation>
</comment>
<evidence type="ECO:0000313" key="7">
    <source>
        <dbReference type="EMBL" id="EMY81363.1"/>
    </source>
</evidence>
<dbReference type="NCBIfam" id="NF045576">
    <property type="entry name" value="BT_3928_fam"/>
    <property type="match status" value="1"/>
</dbReference>
<evidence type="ECO:0000256" key="2">
    <source>
        <dbReference type="ARBA" id="ARBA00022692"/>
    </source>
</evidence>
<accession>N1WZQ2</accession>
<evidence type="ECO:0000313" key="8">
    <source>
        <dbReference type="Proteomes" id="UP000012317"/>
    </source>
</evidence>
<keyword evidence="3 5" id="KW-1133">Transmembrane helix</keyword>